<dbReference type="Pfam" id="PF00441">
    <property type="entry name" value="Acyl-CoA_dh_1"/>
    <property type="match status" value="1"/>
</dbReference>
<feature type="domain" description="Acyl-CoA oxidase/dehydrogenase middle" evidence="7">
    <location>
        <begin position="200"/>
        <end position="292"/>
    </location>
</feature>
<dbReference type="SUPFAM" id="SSF47203">
    <property type="entry name" value="Acyl-CoA dehydrogenase C-terminal domain-like"/>
    <property type="match status" value="1"/>
</dbReference>
<dbReference type="EMBL" id="CP063656">
    <property type="protein sequence ID" value="QOW18921.1"/>
    <property type="molecule type" value="Genomic_DNA"/>
</dbReference>
<evidence type="ECO:0000256" key="2">
    <source>
        <dbReference type="ARBA" id="ARBA00022630"/>
    </source>
</evidence>
<evidence type="ECO:0000313" key="10">
    <source>
        <dbReference type="Proteomes" id="UP000594059"/>
    </source>
</evidence>
<protein>
    <submittedName>
        <fullName evidence="9">Acyl-CoA dehydrogenase family protein</fullName>
    </submittedName>
</protein>
<dbReference type="PANTHER" id="PTHR42707">
    <property type="entry name" value="ACYL-COA DEHYDROGENASE"/>
    <property type="match status" value="1"/>
</dbReference>
<dbReference type="Pfam" id="PF18158">
    <property type="entry name" value="AidB_N"/>
    <property type="match status" value="1"/>
</dbReference>
<feature type="domain" description="Acyl-CoA dehydrogenase/oxidase C-terminal" evidence="6">
    <location>
        <begin position="304"/>
        <end position="459"/>
    </location>
</feature>
<evidence type="ECO:0000256" key="4">
    <source>
        <dbReference type="RuleBase" id="RU362125"/>
    </source>
</evidence>
<sequence>MEPLPQAQEPAAPFETHRVDNQSPPFGPRDLWRDDAVLREALARELSLLQPQPEPGSLEEGRQAVASYAVLAGGPALEWADDAHRDRPRLLSHDRFGHRIDRVAFHPAYHSLMDAAIRHGVAGWSWRHDHPGGHVVRAALSYLHHQVEPGTSCPLTMTHAAVPVLRREPALAQWAEKAAAPLYDPLEVPVADKAGVTIGMGMTEKQGGSDVRANTTVATPLADGSGYRLVGHKWFLSAPMSDGFLMLAQAPGGLGCFLMPRVLEDGSKNAFRLIRLKDKLGDWSNASSEIELCGALAFPVGAEGRGVATILEMVMLTRLDCLLGGAAQMRMALARAIHHCRHRHAFGKRLLGQPLMANVLADLAVEAEAALVLAMRIARAVDAAERDPAEAALARIGTAVGKYWVCRRAPAFVNEAQECLGGNGYIEESLMPRLYRQAPLNSIWEGSGNIQCLDVLRALQREPETGAAVWAELVAAGEGGSGYAQAIEHLRAALTEGAAVEPAQARGFVERLALALQASLLLRAGSPAAQAFCRSRLGGEHGLAMGTLPAGVPVDALIERALPAGLSTSG</sequence>
<name>A0A7S6UER4_9GAMM</name>
<dbReference type="Proteomes" id="UP000594059">
    <property type="component" value="Chromosome"/>
</dbReference>
<dbReference type="Pfam" id="PF02770">
    <property type="entry name" value="Acyl-CoA_dh_M"/>
    <property type="match status" value="1"/>
</dbReference>
<dbReference type="Gene3D" id="2.40.110.20">
    <property type="match status" value="1"/>
</dbReference>
<dbReference type="PANTHER" id="PTHR42707:SF3">
    <property type="entry name" value="ACYL-COA DEHYDROGENASE AIDB-RELATED"/>
    <property type="match status" value="1"/>
</dbReference>
<dbReference type="GO" id="GO:0003995">
    <property type="term" value="F:acyl-CoA dehydrogenase activity"/>
    <property type="evidence" value="ECO:0007669"/>
    <property type="project" value="TreeGrafter"/>
</dbReference>
<dbReference type="Gene3D" id="1.20.140.10">
    <property type="entry name" value="Butyryl-CoA Dehydrogenase, subunit A, domain 3"/>
    <property type="match status" value="1"/>
</dbReference>
<proteinExistence type="inferred from homology"/>
<organism evidence="9 10">
    <name type="scientific">Novilysobacter ciconiae</name>
    <dbReference type="NCBI Taxonomy" id="2781022"/>
    <lineage>
        <taxon>Bacteria</taxon>
        <taxon>Pseudomonadati</taxon>
        <taxon>Pseudomonadota</taxon>
        <taxon>Gammaproteobacteria</taxon>
        <taxon>Lysobacterales</taxon>
        <taxon>Lysobacteraceae</taxon>
        <taxon>Novilysobacter</taxon>
    </lineage>
</organism>
<keyword evidence="4" id="KW-0560">Oxidoreductase</keyword>
<keyword evidence="10" id="KW-1185">Reference proteome</keyword>
<gene>
    <name evidence="9" type="ORF">INQ41_09585</name>
</gene>
<evidence type="ECO:0000313" key="9">
    <source>
        <dbReference type="EMBL" id="QOW18921.1"/>
    </source>
</evidence>
<comment type="similarity">
    <text evidence="1 4">Belongs to the acyl-CoA dehydrogenase family.</text>
</comment>
<dbReference type="KEGG" id="lcic:INQ41_09585"/>
<feature type="compositionally biased region" description="Low complexity" evidence="5">
    <location>
        <begin position="1"/>
        <end position="13"/>
    </location>
</feature>
<keyword evidence="2 4" id="KW-0285">Flavoprotein</keyword>
<dbReference type="Gene3D" id="6.10.250.600">
    <property type="match status" value="1"/>
</dbReference>
<evidence type="ECO:0000259" key="7">
    <source>
        <dbReference type="Pfam" id="PF02770"/>
    </source>
</evidence>
<dbReference type="RefSeq" id="WP_193983992.1">
    <property type="nucleotide sequence ID" value="NZ_CP063656.1"/>
</dbReference>
<evidence type="ECO:0000256" key="3">
    <source>
        <dbReference type="ARBA" id="ARBA00022827"/>
    </source>
</evidence>
<evidence type="ECO:0000256" key="1">
    <source>
        <dbReference type="ARBA" id="ARBA00009347"/>
    </source>
</evidence>
<accession>A0A7S6UER4</accession>
<evidence type="ECO:0000256" key="5">
    <source>
        <dbReference type="SAM" id="MobiDB-lite"/>
    </source>
</evidence>
<dbReference type="InterPro" id="IPR009100">
    <property type="entry name" value="AcylCoA_DH/oxidase_NM_dom_sf"/>
</dbReference>
<feature type="region of interest" description="Disordered" evidence="5">
    <location>
        <begin position="1"/>
        <end position="31"/>
    </location>
</feature>
<keyword evidence="3 4" id="KW-0274">FAD</keyword>
<evidence type="ECO:0000259" key="8">
    <source>
        <dbReference type="Pfam" id="PF18158"/>
    </source>
</evidence>
<feature type="domain" description="Adaptive response protein AidB N-terminal" evidence="8">
    <location>
        <begin position="21"/>
        <end position="185"/>
    </location>
</feature>
<comment type="cofactor">
    <cofactor evidence="4">
        <name>FAD</name>
        <dbReference type="ChEBI" id="CHEBI:57692"/>
    </cofactor>
</comment>
<evidence type="ECO:0000259" key="6">
    <source>
        <dbReference type="Pfam" id="PF00441"/>
    </source>
</evidence>
<dbReference type="InterPro" id="IPR006091">
    <property type="entry name" value="Acyl-CoA_Oxase/DH_mid-dom"/>
</dbReference>
<dbReference type="InterPro" id="IPR036250">
    <property type="entry name" value="AcylCo_DH-like_C"/>
</dbReference>
<dbReference type="InterPro" id="IPR041504">
    <property type="entry name" value="AidB_N"/>
</dbReference>
<dbReference type="SUPFAM" id="SSF56645">
    <property type="entry name" value="Acyl-CoA dehydrogenase NM domain-like"/>
    <property type="match status" value="1"/>
</dbReference>
<dbReference type="InterPro" id="IPR052904">
    <property type="entry name" value="Acyl-CoA_dehydrogenase-like"/>
</dbReference>
<dbReference type="InterPro" id="IPR009075">
    <property type="entry name" value="AcylCo_DH/oxidase_C"/>
</dbReference>
<reference evidence="9 10" key="1">
    <citation type="submission" date="2020-10" db="EMBL/GenBank/DDBJ databases">
        <title>complete genome sequencing of Lysobacter sp. H21R20.</title>
        <authorList>
            <person name="Bae J.-W."/>
            <person name="Lee S.-Y."/>
        </authorList>
    </citation>
    <scope>NUCLEOTIDE SEQUENCE [LARGE SCALE GENOMIC DNA]</scope>
    <source>
        <strain evidence="9 10">H21R20</strain>
    </source>
</reference>
<dbReference type="AlphaFoldDB" id="A0A7S6UER4"/>